<keyword evidence="6" id="KW-1185">Reference proteome</keyword>
<name>A0A2K9LTE6_9GAMM</name>
<gene>
    <name evidence="5" type="ORF">Kalk_21005</name>
</gene>
<accession>A0A2K9LTE6</accession>
<proteinExistence type="inferred from homology"/>
<dbReference type="Proteomes" id="UP000235116">
    <property type="component" value="Chromosome"/>
</dbReference>
<dbReference type="KEGG" id="kak:Kalk_21005"/>
<dbReference type="InterPro" id="IPR004846">
    <property type="entry name" value="T2SS/T3SS_dom"/>
</dbReference>
<dbReference type="Pfam" id="PF00263">
    <property type="entry name" value="Secretin"/>
    <property type="match status" value="1"/>
</dbReference>
<evidence type="ECO:0000256" key="2">
    <source>
        <dbReference type="SAM" id="MobiDB-lite"/>
    </source>
</evidence>
<dbReference type="OrthoDB" id="5608150at2"/>
<dbReference type="EMBL" id="CP022684">
    <property type="protein sequence ID" value="AUM14755.1"/>
    <property type="molecule type" value="Genomic_DNA"/>
</dbReference>
<sequence>MIRLFLFITILLTSTLTAAQQTAEVYETYLPAKNLIPILEPLLGEDDRITAYGNKLFVKASPAAQDEILRILEEVDRPLKNVQISLRYASNAELESQNNSSDADIVVFKGSSRSSEVQIETVSKNRFSTRNDTVDHQIRVLEGEQGVLEVGQDVPISQFVFLSPFQSASSTEYRSVSNKLFVVPQITKDRIRIEVYTTNQRLQRNSANKVEKVQAQSVLVVEPGEWTPLAGSSQSASHSSDSINHSTRRSGSSGKTLQIRADILD</sequence>
<evidence type="ECO:0000313" key="5">
    <source>
        <dbReference type="EMBL" id="AUM14755.1"/>
    </source>
</evidence>
<dbReference type="AlphaFoldDB" id="A0A2K9LTE6"/>
<evidence type="ECO:0000256" key="1">
    <source>
        <dbReference type="RuleBase" id="RU004003"/>
    </source>
</evidence>
<feature type="compositionally biased region" description="Low complexity" evidence="2">
    <location>
        <begin position="232"/>
        <end position="245"/>
    </location>
</feature>
<evidence type="ECO:0000313" key="6">
    <source>
        <dbReference type="Proteomes" id="UP000235116"/>
    </source>
</evidence>
<keyword evidence="3" id="KW-0732">Signal</keyword>
<evidence type="ECO:0000256" key="3">
    <source>
        <dbReference type="SAM" id="SignalP"/>
    </source>
</evidence>
<feature type="chain" id="PRO_5014603738" description="Type II/III secretion system secretin-like domain-containing protein" evidence="3">
    <location>
        <begin position="20"/>
        <end position="265"/>
    </location>
</feature>
<dbReference type="GO" id="GO:0009306">
    <property type="term" value="P:protein secretion"/>
    <property type="evidence" value="ECO:0007669"/>
    <property type="project" value="InterPro"/>
</dbReference>
<feature type="domain" description="Type II/III secretion system secretin-like" evidence="4">
    <location>
        <begin position="137"/>
        <end position="240"/>
    </location>
</feature>
<dbReference type="RefSeq" id="WP_101896124.1">
    <property type="nucleotide sequence ID" value="NZ_CP022684.1"/>
</dbReference>
<reference evidence="6" key="1">
    <citation type="submission" date="2017-08" db="EMBL/GenBank/DDBJ databases">
        <title>Direct submision.</title>
        <authorList>
            <person name="Kim S.-J."/>
            <person name="Rhee S.-K."/>
        </authorList>
    </citation>
    <scope>NUCLEOTIDE SEQUENCE [LARGE SCALE GENOMIC DNA]</scope>
    <source>
        <strain evidence="6">GI5</strain>
    </source>
</reference>
<comment type="similarity">
    <text evidence="1">Belongs to the bacterial secretin family.</text>
</comment>
<feature type="signal peptide" evidence="3">
    <location>
        <begin position="1"/>
        <end position="19"/>
    </location>
</feature>
<protein>
    <recommendedName>
        <fullName evidence="4">Type II/III secretion system secretin-like domain-containing protein</fullName>
    </recommendedName>
</protein>
<organism evidence="5 6">
    <name type="scientific">Ketobacter alkanivorans</name>
    <dbReference type="NCBI Taxonomy" id="1917421"/>
    <lineage>
        <taxon>Bacteria</taxon>
        <taxon>Pseudomonadati</taxon>
        <taxon>Pseudomonadota</taxon>
        <taxon>Gammaproteobacteria</taxon>
        <taxon>Pseudomonadales</taxon>
        <taxon>Ketobacteraceae</taxon>
        <taxon>Ketobacter</taxon>
    </lineage>
</organism>
<feature type="region of interest" description="Disordered" evidence="2">
    <location>
        <begin position="229"/>
        <end position="265"/>
    </location>
</feature>
<evidence type="ECO:0000259" key="4">
    <source>
        <dbReference type="Pfam" id="PF00263"/>
    </source>
</evidence>